<proteinExistence type="predicted"/>
<evidence type="ECO:0000313" key="1">
    <source>
        <dbReference type="EMBL" id="UPW41913.1"/>
    </source>
</evidence>
<reference evidence="1" key="1">
    <citation type="submission" date="2022-02" db="EMBL/GenBank/DDBJ databases">
        <title>Towards deciphering the DNA virus diversity associated with rodent species in the families Cricetidae and Heteromyidae.</title>
        <authorList>
            <person name="Lund M."/>
            <person name="Larsen B.B."/>
            <person name="Gryseels S."/>
            <person name="Kraberger S."/>
            <person name="Rowsey D.M."/>
            <person name="Steger L."/>
            <person name="Yule K.M."/>
            <person name="Upham N.S."/>
            <person name="Worobey M."/>
            <person name="Van Doorslaer K."/>
            <person name="Varsani A."/>
        </authorList>
    </citation>
    <scope>NUCLEOTIDE SEQUENCE</scope>
    <source>
        <strain evidence="1">NeonRodF1_74</strain>
    </source>
</reference>
<dbReference type="EMBL" id="OM869694">
    <property type="protein sequence ID" value="UPW41913.1"/>
    <property type="molecule type" value="Genomic_DNA"/>
</dbReference>
<accession>A0A976N3B9</accession>
<protein>
    <submittedName>
        <fullName evidence="1">Uncharacterized protein</fullName>
    </submittedName>
</protein>
<sequence>MKLKYLVCEIVDGKADMSCAYQFDTELEAIEFVEKLDASTYDIFVKYVRG</sequence>
<name>A0A976N3B9_9VIRU</name>
<organism evidence="1">
    <name type="scientific">Dipodfec virus RodF1_74</name>
    <dbReference type="NCBI Taxonomy" id="2929310"/>
    <lineage>
        <taxon>Viruses</taxon>
        <taxon>Monodnaviria</taxon>
        <taxon>Sangervirae</taxon>
        <taxon>Phixviricota</taxon>
        <taxon>Malgrandaviricetes</taxon>
        <taxon>Petitvirales</taxon>
        <taxon>Microviridae</taxon>
    </lineage>
</organism>